<accession>A0ABN7ZJR2</accession>
<feature type="domain" description="BON" evidence="2">
    <location>
        <begin position="187"/>
        <end position="255"/>
    </location>
</feature>
<gene>
    <name evidence="3" type="ORF">LMG32289_06304</name>
</gene>
<comment type="caution">
    <text evidence="3">The sequence shown here is derived from an EMBL/GenBank/DDBJ whole genome shotgun (WGS) entry which is preliminary data.</text>
</comment>
<keyword evidence="4" id="KW-1185">Reference proteome</keyword>
<protein>
    <recommendedName>
        <fullName evidence="2">BON domain-containing protein</fullName>
    </recommendedName>
</protein>
<evidence type="ECO:0000259" key="2">
    <source>
        <dbReference type="PROSITE" id="PS50914"/>
    </source>
</evidence>
<dbReference type="Pfam" id="PF04972">
    <property type="entry name" value="BON"/>
    <property type="match status" value="1"/>
</dbReference>
<dbReference type="EMBL" id="CAJZAG010000017">
    <property type="protein sequence ID" value="CAG9186204.1"/>
    <property type="molecule type" value="Genomic_DNA"/>
</dbReference>
<feature type="region of interest" description="Disordered" evidence="1">
    <location>
        <begin position="104"/>
        <end position="123"/>
    </location>
</feature>
<dbReference type="PROSITE" id="PS50914">
    <property type="entry name" value="BON"/>
    <property type="match status" value="1"/>
</dbReference>
<organism evidence="3 4">
    <name type="scientific">Cupriavidus pampae</name>
    <dbReference type="NCBI Taxonomy" id="659251"/>
    <lineage>
        <taxon>Bacteria</taxon>
        <taxon>Pseudomonadati</taxon>
        <taxon>Pseudomonadota</taxon>
        <taxon>Betaproteobacteria</taxon>
        <taxon>Burkholderiales</taxon>
        <taxon>Burkholderiaceae</taxon>
        <taxon>Cupriavidus</taxon>
    </lineage>
</organism>
<dbReference type="RefSeq" id="WP_223995433.1">
    <property type="nucleotide sequence ID" value="NZ_CAJZAG010000017.1"/>
</dbReference>
<dbReference type="InterPro" id="IPR051686">
    <property type="entry name" value="Lipoprotein_DolP"/>
</dbReference>
<evidence type="ECO:0000313" key="4">
    <source>
        <dbReference type="Proteomes" id="UP000706525"/>
    </source>
</evidence>
<sequence>MGMHDTGRYRPGQDSWRAYGQVRDDRDPPWEGTQGDQRDDWRDSRDDRDNRGQRADVSRRQGSDLRYGLNGGYGQETWADDDASWSDVADDDWGELKPHMFRNRYRTEPGYGSGDGSQNYRGNYRDDARRAFERGEDYEPENYEPENRGVLYNLGHRIGEAIGEWFGPSTDERPGARRAGPRNYQRTDERIRDEICERLTFTNGVNVREVSVEVEKGVVTLSGTVERRSQKYDIEDIADNTFGVTEVDNRIRVQRQSTNDAVDAGFNGW</sequence>
<dbReference type="Gene3D" id="3.30.1340.30">
    <property type="match status" value="1"/>
</dbReference>
<dbReference type="Proteomes" id="UP000706525">
    <property type="component" value="Unassembled WGS sequence"/>
</dbReference>
<dbReference type="InterPro" id="IPR007055">
    <property type="entry name" value="BON_dom"/>
</dbReference>
<evidence type="ECO:0000256" key="1">
    <source>
        <dbReference type="SAM" id="MobiDB-lite"/>
    </source>
</evidence>
<dbReference type="PANTHER" id="PTHR34606:SF15">
    <property type="entry name" value="BON DOMAIN-CONTAINING PROTEIN"/>
    <property type="match status" value="1"/>
</dbReference>
<proteinExistence type="predicted"/>
<reference evidence="3 4" key="1">
    <citation type="submission" date="2021-08" db="EMBL/GenBank/DDBJ databases">
        <authorList>
            <person name="Peeters C."/>
        </authorList>
    </citation>
    <scope>NUCLEOTIDE SEQUENCE [LARGE SCALE GENOMIC DNA]</scope>
    <source>
        <strain evidence="3 4">LMG 32289</strain>
    </source>
</reference>
<feature type="region of interest" description="Disordered" evidence="1">
    <location>
        <begin position="164"/>
        <end position="185"/>
    </location>
</feature>
<feature type="compositionally biased region" description="Basic and acidic residues" evidence="1">
    <location>
        <begin position="36"/>
        <end position="63"/>
    </location>
</feature>
<name>A0ABN7ZJR2_9BURK</name>
<dbReference type="PANTHER" id="PTHR34606">
    <property type="entry name" value="BON DOMAIN-CONTAINING PROTEIN"/>
    <property type="match status" value="1"/>
</dbReference>
<evidence type="ECO:0000313" key="3">
    <source>
        <dbReference type="EMBL" id="CAG9186204.1"/>
    </source>
</evidence>
<feature type="region of interest" description="Disordered" evidence="1">
    <location>
        <begin position="1"/>
        <end position="79"/>
    </location>
</feature>